<protein>
    <recommendedName>
        <fullName evidence="8">PhoU domain-containing protein</fullName>
    </recommendedName>
</protein>
<evidence type="ECO:0008006" key="8">
    <source>
        <dbReference type="Google" id="ProtNLM"/>
    </source>
</evidence>
<evidence type="ECO:0000256" key="4">
    <source>
        <dbReference type="ARBA" id="ARBA00022989"/>
    </source>
</evidence>
<name>X1MRQ8_9ZZZZ</name>
<keyword evidence="2" id="KW-1003">Cell membrane</keyword>
<comment type="subcellular location">
    <subcellularLocation>
        <location evidence="1">Cell membrane</location>
        <topology evidence="1">Multi-pass membrane protein</topology>
    </subcellularLocation>
</comment>
<evidence type="ECO:0000256" key="2">
    <source>
        <dbReference type="ARBA" id="ARBA00022475"/>
    </source>
</evidence>
<dbReference type="GO" id="GO:0044341">
    <property type="term" value="P:sodium-dependent phosphate transport"/>
    <property type="evidence" value="ECO:0007669"/>
    <property type="project" value="InterPro"/>
</dbReference>
<feature type="transmembrane region" description="Helical" evidence="6">
    <location>
        <begin position="6"/>
        <end position="23"/>
    </location>
</feature>
<feature type="transmembrane region" description="Helical" evidence="6">
    <location>
        <begin position="128"/>
        <end position="145"/>
    </location>
</feature>
<dbReference type="NCBIfam" id="NF037997">
    <property type="entry name" value="Na_Pi_symport"/>
    <property type="match status" value="1"/>
</dbReference>
<feature type="transmembrane region" description="Helical" evidence="6">
    <location>
        <begin position="83"/>
        <end position="102"/>
    </location>
</feature>
<dbReference type="PANTHER" id="PTHR10010">
    <property type="entry name" value="SOLUTE CARRIER FAMILY 34 SODIUM PHOSPHATE , MEMBER 2-RELATED"/>
    <property type="match status" value="1"/>
</dbReference>
<dbReference type="Pfam" id="PF02690">
    <property type="entry name" value="Na_Pi_cotrans"/>
    <property type="match status" value="2"/>
</dbReference>
<gene>
    <name evidence="7" type="ORF">S06H3_10580</name>
</gene>
<feature type="transmembrane region" description="Helical" evidence="6">
    <location>
        <begin position="172"/>
        <end position="199"/>
    </location>
</feature>
<evidence type="ECO:0000256" key="1">
    <source>
        <dbReference type="ARBA" id="ARBA00004651"/>
    </source>
</evidence>
<evidence type="ECO:0000256" key="5">
    <source>
        <dbReference type="ARBA" id="ARBA00023136"/>
    </source>
</evidence>
<comment type="caution">
    <text evidence="7">The sequence shown here is derived from an EMBL/GenBank/DDBJ whole genome shotgun (WGS) entry which is preliminary data.</text>
</comment>
<feature type="transmembrane region" description="Helical" evidence="6">
    <location>
        <begin position="211"/>
        <end position="229"/>
    </location>
</feature>
<accession>X1MRQ8</accession>
<evidence type="ECO:0000256" key="3">
    <source>
        <dbReference type="ARBA" id="ARBA00022692"/>
    </source>
</evidence>
<feature type="transmembrane region" description="Helical" evidence="6">
    <location>
        <begin position="44"/>
        <end position="71"/>
    </location>
</feature>
<dbReference type="InterPro" id="IPR003841">
    <property type="entry name" value="Na/Pi_transpt"/>
</dbReference>
<feature type="transmembrane region" description="Helical" evidence="6">
    <location>
        <begin position="107"/>
        <end position="122"/>
    </location>
</feature>
<sequence length="241" mass="25669">MWEVLGLIVAGLGLFFVGVKMISENAKQMASRRLRMLVARWTQSQLLASLGGALSGFVTQSTSAATFIVAGLTSSGLMTVRKALPIIIWANAGCSILVLLAVLDIKYAVMLLLGVAGISFAFSKSVKYRYAVGILLGIGLLFYGLQMIRSGASPLAEVSWLQSFLYRIKGSYVLAFIVGLLLTFVSQTAIGIVIVAITMTEAGLFSVDQTIMLIYGAHVGSSLTTWFLGSGLKGTSRQLVV</sequence>
<keyword evidence="4 6" id="KW-1133">Transmembrane helix</keyword>
<evidence type="ECO:0000256" key="6">
    <source>
        <dbReference type="SAM" id="Phobius"/>
    </source>
</evidence>
<keyword evidence="5 6" id="KW-0472">Membrane</keyword>
<keyword evidence="3 6" id="KW-0812">Transmembrane</keyword>
<dbReference type="PANTHER" id="PTHR10010:SF46">
    <property type="entry name" value="SODIUM-DEPENDENT PHOSPHATE TRANSPORT PROTEIN 2B"/>
    <property type="match status" value="1"/>
</dbReference>
<organism evidence="7">
    <name type="scientific">marine sediment metagenome</name>
    <dbReference type="NCBI Taxonomy" id="412755"/>
    <lineage>
        <taxon>unclassified sequences</taxon>
        <taxon>metagenomes</taxon>
        <taxon>ecological metagenomes</taxon>
    </lineage>
</organism>
<dbReference type="EMBL" id="BARV01004932">
    <property type="protein sequence ID" value="GAI09059.1"/>
    <property type="molecule type" value="Genomic_DNA"/>
</dbReference>
<dbReference type="AlphaFoldDB" id="X1MRQ8"/>
<reference evidence="7" key="1">
    <citation type="journal article" date="2014" name="Front. Microbiol.">
        <title>High frequency of phylogenetically diverse reductive dehalogenase-homologous genes in deep subseafloor sedimentary metagenomes.</title>
        <authorList>
            <person name="Kawai M."/>
            <person name="Futagami T."/>
            <person name="Toyoda A."/>
            <person name="Takaki Y."/>
            <person name="Nishi S."/>
            <person name="Hori S."/>
            <person name="Arai W."/>
            <person name="Tsubouchi T."/>
            <person name="Morono Y."/>
            <person name="Uchiyama I."/>
            <person name="Ito T."/>
            <person name="Fujiyama A."/>
            <person name="Inagaki F."/>
            <person name="Takami H."/>
        </authorList>
    </citation>
    <scope>NUCLEOTIDE SEQUENCE</scope>
    <source>
        <strain evidence="7">Expedition CK06-06</strain>
    </source>
</reference>
<dbReference type="GO" id="GO:0005886">
    <property type="term" value="C:plasma membrane"/>
    <property type="evidence" value="ECO:0007669"/>
    <property type="project" value="UniProtKB-SubCell"/>
</dbReference>
<proteinExistence type="predicted"/>
<evidence type="ECO:0000313" key="7">
    <source>
        <dbReference type="EMBL" id="GAI09059.1"/>
    </source>
</evidence>
<feature type="non-terminal residue" evidence="7">
    <location>
        <position position="241"/>
    </location>
</feature>
<dbReference type="GO" id="GO:0005436">
    <property type="term" value="F:sodium:phosphate symporter activity"/>
    <property type="evidence" value="ECO:0007669"/>
    <property type="project" value="InterPro"/>
</dbReference>